<dbReference type="InterPro" id="IPR001633">
    <property type="entry name" value="EAL_dom"/>
</dbReference>
<evidence type="ECO:0000259" key="1">
    <source>
        <dbReference type="PROSITE" id="PS50883"/>
    </source>
</evidence>
<reference evidence="2" key="1">
    <citation type="submission" date="2019-08" db="EMBL/GenBank/DDBJ databases">
        <authorList>
            <person name="Kucharzyk K."/>
            <person name="Murdoch R.W."/>
            <person name="Higgins S."/>
            <person name="Loffler F."/>
        </authorList>
    </citation>
    <scope>NUCLEOTIDE SEQUENCE</scope>
</reference>
<organism evidence="2">
    <name type="scientific">bioreactor metagenome</name>
    <dbReference type="NCBI Taxonomy" id="1076179"/>
    <lineage>
        <taxon>unclassified sequences</taxon>
        <taxon>metagenomes</taxon>
        <taxon>ecological metagenomes</taxon>
    </lineage>
</organism>
<comment type="caution">
    <text evidence="2">The sequence shown here is derived from an EMBL/GenBank/DDBJ whole genome shotgun (WGS) entry which is preliminary data.</text>
</comment>
<dbReference type="PROSITE" id="PS50883">
    <property type="entry name" value="EAL"/>
    <property type="match status" value="1"/>
</dbReference>
<accession>A0A645FEZ1</accession>
<dbReference type="EMBL" id="VSSQ01058459">
    <property type="protein sequence ID" value="MPN12166.1"/>
    <property type="molecule type" value="Genomic_DNA"/>
</dbReference>
<keyword evidence="2" id="KW-0378">Hydrolase</keyword>
<dbReference type="PANTHER" id="PTHR33121:SF70">
    <property type="entry name" value="SIGNALING PROTEIN YKOW"/>
    <property type="match status" value="1"/>
</dbReference>
<dbReference type="PANTHER" id="PTHR33121">
    <property type="entry name" value="CYCLIC DI-GMP PHOSPHODIESTERASE PDEF"/>
    <property type="match status" value="1"/>
</dbReference>
<feature type="domain" description="EAL" evidence="1">
    <location>
        <begin position="1"/>
        <end position="142"/>
    </location>
</feature>
<proteinExistence type="predicted"/>
<dbReference type="SUPFAM" id="SSF141868">
    <property type="entry name" value="EAL domain-like"/>
    <property type="match status" value="1"/>
</dbReference>
<dbReference type="InterPro" id="IPR050706">
    <property type="entry name" value="Cyclic-di-GMP_PDE-like"/>
</dbReference>
<dbReference type="EC" id="3.1.4.52" evidence="2"/>
<protein>
    <submittedName>
        <fullName evidence="2">Putative cyclic di-GMP phosphodiesterase PdeB</fullName>
        <ecNumber evidence="2">3.1.4.52</ecNumber>
    </submittedName>
</protein>
<dbReference type="AlphaFoldDB" id="A0A645FEZ1"/>
<gene>
    <name evidence="2" type="primary">pdeB_3</name>
    <name evidence="2" type="ORF">SDC9_159478</name>
</gene>
<dbReference type="SMART" id="SM00052">
    <property type="entry name" value="EAL"/>
    <property type="match status" value="1"/>
</dbReference>
<dbReference type="CDD" id="cd01948">
    <property type="entry name" value="EAL"/>
    <property type="match status" value="1"/>
</dbReference>
<dbReference type="Gene3D" id="3.20.20.450">
    <property type="entry name" value="EAL domain"/>
    <property type="match status" value="1"/>
</dbReference>
<evidence type="ECO:0000313" key="2">
    <source>
        <dbReference type="EMBL" id="MPN12166.1"/>
    </source>
</evidence>
<name>A0A645FEZ1_9ZZZZ</name>
<dbReference type="GO" id="GO:0071111">
    <property type="term" value="F:cyclic-guanylate-specific phosphodiesterase activity"/>
    <property type="evidence" value="ECO:0007669"/>
    <property type="project" value="UniProtKB-EC"/>
</dbReference>
<sequence length="145" mass="16616">MIIKYNIPPNFIELEITETLFGQETISNEIIRKIKNIGLLISIDDFGSGYSSLHLLHQISVDILKIDKGLLDESDKEEKVRNIIHRVVQIATDLNVEVICEGVETREQMEFLLGIDCKYAQGFLFSKPLPQAEFELLIQKGLWLE</sequence>
<dbReference type="InterPro" id="IPR035919">
    <property type="entry name" value="EAL_sf"/>
</dbReference>
<dbReference type="Pfam" id="PF00563">
    <property type="entry name" value="EAL"/>
    <property type="match status" value="1"/>
</dbReference>